<gene>
    <name evidence="2" type="ORF">LEP1GSC047_3041</name>
</gene>
<reference evidence="2 3" key="1">
    <citation type="submission" date="2013-05" db="EMBL/GenBank/DDBJ databases">
        <authorList>
            <person name="Harkins D.M."/>
            <person name="Durkin A.S."/>
            <person name="Brinkac L.M."/>
            <person name="Haft D.H."/>
            <person name="Selengut J.D."/>
            <person name="Sanka R."/>
            <person name="DePew J."/>
            <person name="Purushe J."/>
            <person name="Hartskeerl R.A."/>
            <person name="Ahmed A."/>
            <person name="van der Linden H."/>
            <person name="Goris M.G.A."/>
            <person name="Vinetz J.M."/>
            <person name="Sutton G.G."/>
            <person name="Nierman W.C."/>
            <person name="Fouts D.E."/>
        </authorList>
    </citation>
    <scope>NUCLEOTIDE SEQUENCE [LARGE SCALE GENOMIC DNA]</scope>
    <source>
        <strain evidence="2 3">10</strain>
    </source>
</reference>
<organism evidence="2 3">
    <name type="scientific">Leptospira inadai serovar Lyme str. 10</name>
    <dbReference type="NCBI Taxonomy" id="1049790"/>
    <lineage>
        <taxon>Bacteria</taxon>
        <taxon>Pseudomonadati</taxon>
        <taxon>Spirochaetota</taxon>
        <taxon>Spirochaetia</taxon>
        <taxon>Leptospirales</taxon>
        <taxon>Leptospiraceae</taxon>
        <taxon>Leptospira</taxon>
    </lineage>
</organism>
<dbReference type="Proteomes" id="UP000018719">
    <property type="component" value="Unassembled WGS sequence"/>
</dbReference>
<feature type="compositionally biased region" description="Basic and acidic residues" evidence="1">
    <location>
        <begin position="10"/>
        <end position="24"/>
    </location>
</feature>
<dbReference type="EMBL" id="AHMM02000017">
    <property type="protein sequence ID" value="EQA36693.1"/>
    <property type="molecule type" value="Genomic_DNA"/>
</dbReference>
<name>V6HCQ2_9LEPT</name>
<dbReference type="AlphaFoldDB" id="V6HCQ2"/>
<evidence type="ECO:0000313" key="2">
    <source>
        <dbReference type="EMBL" id="EQA36693.1"/>
    </source>
</evidence>
<sequence>MAKLTKTAVRSREGRNKGSKFKRPDSNEIEIQIFNCISNR</sequence>
<protein>
    <submittedName>
        <fullName evidence="2">Uncharacterized protein</fullName>
    </submittedName>
</protein>
<accession>V6HCQ2</accession>
<evidence type="ECO:0000256" key="1">
    <source>
        <dbReference type="SAM" id="MobiDB-lite"/>
    </source>
</evidence>
<proteinExistence type="predicted"/>
<evidence type="ECO:0000313" key="3">
    <source>
        <dbReference type="Proteomes" id="UP000018719"/>
    </source>
</evidence>
<comment type="caution">
    <text evidence="2">The sequence shown here is derived from an EMBL/GenBank/DDBJ whole genome shotgun (WGS) entry which is preliminary data.</text>
</comment>
<feature type="region of interest" description="Disordered" evidence="1">
    <location>
        <begin position="1"/>
        <end position="24"/>
    </location>
</feature>